<protein>
    <recommendedName>
        <fullName evidence="3">Alginate export domain-containing protein</fullName>
    </recommendedName>
</protein>
<evidence type="ECO:0008006" key="3">
    <source>
        <dbReference type="Google" id="ProtNLM"/>
    </source>
</evidence>
<dbReference type="EMBL" id="CP151919">
    <property type="protein sequence ID" value="XAD54857.1"/>
    <property type="molecule type" value="Genomic_DNA"/>
</dbReference>
<dbReference type="Gene3D" id="2.40.160.10">
    <property type="entry name" value="Porin"/>
    <property type="match status" value="1"/>
</dbReference>
<evidence type="ECO:0000313" key="2">
    <source>
        <dbReference type="Proteomes" id="UP001453229"/>
    </source>
</evidence>
<dbReference type="Proteomes" id="UP001453229">
    <property type="component" value="Chromosome"/>
</dbReference>
<accession>A0ABZ3CUL9</accession>
<dbReference type="InterPro" id="IPR023614">
    <property type="entry name" value="Porin_dom_sf"/>
</dbReference>
<dbReference type="SUPFAM" id="SSF56935">
    <property type="entry name" value="Porins"/>
    <property type="match status" value="1"/>
</dbReference>
<keyword evidence="2" id="KW-1185">Reference proteome</keyword>
<proteinExistence type="predicted"/>
<gene>
    <name evidence="1" type="ORF">AAGT95_02470</name>
</gene>
<reference evidence="1 2" key="1">
    <citation type="submission" date="2024-04" db="EMBL/GenBank/DDBJ databases">
        <title>Salinicola lusitanus LLJ914,a marine bacterium isolated from the Okinawa Trough.</title>
        <authorList>
            <person name="Li J."/>
        </authorList>
    </citation>
    <scope>NUCLEOTIDE SEQUENCE [LARGE SCALE GENOMIC DNA]</scope>
    <source>
        <strain evidence="1 2">LLJ914</strain>
    </source>
</reference>
<organism evidence="1 2">
    <name type="scientific">Salinicola lusitanus</name>
    <dbReference type="NCBI Taxonomy" id="1949085"/>
    <lineage>
        <taxon>Bacteria</taxon>
        <taxon>Pseudomonadati</taxon>
        <taxon>Pseudomonadota</taxon>
        <taxon>Gammaproteobacteria</taxon>
        <taxon>Oceanospirillales</taxon>
        <taxon>Halomonadaceae</taxon>
        <taxon>Salinicola</taxon>
    </lineage>
</organism>
<dbReference type="RefSeq" id="WP_110598041.1">
    <property type="nucleotide sequence ID" value="NZ_CP151919.1"/>
</dbReference>
<sequence length="472" mass="50908">MSPSSEQPALPGRRALTCAFLMGGMFSSQAHAITAVTDIDYLGAGIATPSAPHSLYESDDGRLRLNGGLTLYGFGAATDNVNFGSGSSIDGGAPTGTSPDWMEAAGQPALTAEWDIPDGGTWFTGVQGSYALTRGSAYGDAAGATPGHPEHARLDRAYLGWRSGDLWADTLGEDAITLSAGRQKFEFGDGFLVGDGFTDTGKYAGYYIGPSEGFKNSAVASIESHGWHGDLFHLEADQYVSGGPDDETSTNGVNVDYTWGDRAKVGAAYLRVSDSDIAGRDGMDVYNLRAKGKPFAAVPDFSLGGQIVREKNSDEGIDDNGWYIQATYDFSEAPWTPQIAYRHAEFGEDYDTLFYDFAGGWGNWFMGEIVGEYMLFNANLDVDMLRFSVAPRDDLEVGAIGYRFRYHDTEAAGTSHSDFANELNLYADWSITERLSLSGIYAIADPQQGAEERFGGNDDTAQLFELYATYTF</sequence>
<name>A0ABZ3CUL9_9GAMM</name>
<evidence type="ECO:0000313" key="1">
    <source>
        <dbReference type="EMBL" id="XAD54857.1"/>
    </source>
</evidence>